<dbReference type="Proteomes" id="UP000194236">
    <property type="component" value="Unassembled WGS sequence"/>
</dbReference>
<reference evidence="1 2" key="1">
    <citation type="submission" date="2017-03" db="EMBL/GenBank/DDBJ databases">
        <title>Genome Survey of Euroglyphus maynei.</title>
        <authorList>
            <person name="Arlian L.G."/>
            <person name="Morgan M.S."/>
            <person name="Rider S.D."/>
        </authorList>
    </citation>
    <scope>NUCLEOTIDE SEQUENCE [LARGE SCALE GENOMIC DNA]</scope>
    <source>
        <strain evidence="1">Arlian Lab</strain>
        <tissue evidence="1">Whole body</tissue>
    </source>
</reference>
<proteinExistence type="predicted"/>
<comment type="caution">
    <text evidence="1">The sequence shown here is derived from an EMBL/GenBank/DDBJ whole genome shotgun (WGS) entry which is preliminary data.</text>
</comment>
<feature type="non-terminal residue" evidence="1">
    <location>
        <position position="92"/>
    </location>
</feature>
<evidence type="ECO:0000313" key="2">
    <source>
        <dbReference type="Proteomes" id="UP000194236"/>
    </source>
</evidence>
<name>A0A1Y3BL68_EURMA</name>
<dbReference type="AlphaFoldDB" id="A0A1Y3BL68"/>
<sequence>MYRYGYYTNIWPLNTDWFDKFARKLHVERQNTQDLNILIEQLWPFRALHNLSLRLKPRQLTIGGGTVDEIFIQPSSSLKTASGQQYFHNKSS</sequence>
<evidence type="ECO:0000313" key="1">
    <source>
        <dbReference type="EMBL" id="OTF80326.1"/>
    </source>
</evidence>
<protein>
    <submittedName>
        <fullName evidence="1">Uncharacterized protein</fullName>
    </submittedName>
</protein>
<accession>A0A1Y3BL68</accession>
<dbReference type="EMBL" id="MUJZ01018776">
    <property type="protein sequence ID" value="OTF80326.1"/>
    <property type="molecule type" value="Genomic_DNA"/>
</dbReference>
<keyword evidence="2" id="KW-1185">Reference proteome</keyword>
<gene>
    <name evidence="1" type="ORF">BLA29_012934</name>
</gene>
<organism evidence="1 2">
    <name type="scientific">Euroglyphus maynei</name>
    <name type="common">Mayne's house dust mite</name>
    <dbReference type="NCBI Taxonomy" id="6958"/>
    <lineage>
        <taxon>Eukaryota</taxon>
        <taxon>Metazoa</taxon>
        <taxon>Ecdysozoa</taxon>
        <taxon>Arthropoda</taxon>
        <taxon>Chelicerata</taxon>
        <taxon>Arachnida</taxon>
        <taxon>Acari</taxon>
        <taxon>Acariformes</taxon>
        <taxon>Sarcoptiformes</taxon>
        <taxon>Astigmata</taxon>
        <taxon>Psoroptidia</taxon>
        <taxon>Analgoidea</taxon>
        <taxon>Pyroglyphidae</taxon>
        <taxon>Pyroglyphinae</taxon>
        <taxon>Euroglyphus</taxon>
    </lineage>
</organism>